<evidence type="ECO:0000313" key="2">
    <source>
        <dbReference type="WBParaSite" id="PSAMB.scaffold19043size854.g37768.t1"/>
    </source>
</evidence>
<name>A0A914VFW4_9BILA</name>
<sequence length="64" mass="7243">MLRTISVNSQSEGRVAVDHAGVGMDGVEVFQWIRGAQHASVCPIDFAFFISYVREHLIRRLIQK</sequence>
<accession>A0A914VFW4</accession>
<dbReference type="WBParaSite" id="PSAMB.scaffold19043size854.g37768.t1">
    <property type="protein sequence ID" value="PSAMB.scaffold19043size854.g37768.t1"/>
    <property type="gene ID" value="PSAMB.scaffold19043size854.g37768"/>
</dbReference>
<proteinExistence type="predicted"/>
<evidence type="ECO:0000313" key="1">
    <source>
        <dbReference type="Proteomes" id="UP000887566"/>
    </source>
</evidence>
<keyword evidence="1" id="KW-1185">Reference proteome</keyword>
<dbReference type="AlphaFoldDB" id="A0A914VFW4"/>
<reference evidence="2" key="1">
    <citation type="submission" date="2022-11" db="UniProtKB">
        <authorList>
            <consortium name="WormBaseParasite"/>
        </authorList>
    </citation>
    <scope>IDENTIFICATION</scope>
</reference>
<dbReference type="Proteomes" id="UP000887566">
    <property type="component" value="Unplaced"/>
</dbReference>
<protein>
    <submittedName>
        <fullName evidence="2">Uncharacterized protein</fullName>
    </submittedName>
</protein>
<organism evidence="1 2">
    <name type="scientific">Plectus sambesii</name>
    <dbReference type="NCBI Taxonomy" id="2011161"/>
    <lineage>
        <taxon>Eukaryota</taxon>
        <taxon>Metazoa</taxon>
        <taxon>Ecdysozoa</taxon>
        <taxon>Nematoda</taxon>
        <taxon>Chromadorea</taxon>
        <taxon>Plectida</taxon>
        <taxon>Plectina</taxon>
        <taxon>Plectoidea</taxon>
        <taxon>Plectidae</taxon>
        <taxon>Plectus</taxon>
    </lineage>
</organism>